<dbReference type="RefSeq" id="WP_144544270.1">
    <property type="nucleotide sequence ID" value="NZ_CBCSDC010000015.1"/>
</dbReference>
<evidence type="ECO:0000313" key="2">
    <source>
        <dbReference type="Proteomes" id="UP000318667"/>
    </source>
</evidence>
<comment type="caution">
    <text evidence="1">The sequence shown here is derived from an EMBL/GenBank/DDBJ whole genome shotgun (WGS) entry which is preliminary data.</text>
</comment>
<protein>
    <submittedName>
        <fullName evidence="1">Uncharacterized protein</fullName>
    </submittedName>
</protein>
<name>A0A562JIR7_9BACI</name>
<reference evidence="1 2" key="1">
    <citation type="journal article" date="2015" name="Stand. Genomic Sci.">
        <title>Genomic Encyclopedia of Bacterial and Archaeal Type Strains, Phase III: the genomes of soil and plant-associated and newly described type strains.</title>
        <authorList>
            <person name="Whitman W.B."/>
            <person name="Woyke T."/>
            <person name="Klenk H.P."/>
            <person name="Zhou Y."/>
            <person name="Lilburn T.G."/>
            <person name="Beck B.J."/>
            <person name="De Vos P."/>
            <person name="Vandamme P."/>
            <person name="Eisen J.A."/>
            <person name="Garrity G."/>
            <person name="Hugenholtz P."/>
            <person name="Kyrpides N.C."/>
        </authorList>
    </citation>
    <scope>NUCLEOTIDE SEQUENCE [LARGE SCALE GENOMIC DNA]</scope>
    <source>
        <strain evidence="1 2">CGMCC 1.10115</strain>
    </source>
</reference>
<proteinExistence type="predicted"/>
<sequence length="132" mass="14468">MRIPIIVHPVTTIVTGVYRGTIQGSRFGGKNITLRFSQYGWVEGFIDGNIPIYGNTYEPNNISLREVSVNDIRMWMAGNISTTSSTTPEGGSFHATPVPGHSIIITGEVFTPGGRVEDFSARLIRPAMLTRE</sequence>
<gene>
    <name evidence="1" type="ORF">IQ19_04022</name>
</gene>
<organism evidence="1 2">
    <name type="scientific">Cytobacillus oceanisediminis</name>
    <dbReference type="NCBI Taxonomy" id="665099"/>
    <lineage>
        <taxon>Bacteria</taxon>
        <taxon>Bacillati</taxon>
        <taxon>Bacillota</taxon>
        <taxon>Bacilli</taxon>
        <taxon>Bacillales</taxon>
        <taxon>Bacillaceae</taxon>
        <taxon>Cytobacillus</taxon>
    </lineage>
</organism>
<dbReference type="EMBL" id="VLKI01000014">
    <property type="protein sequence ID" value="TWH83040.1"/>
    <property type="molecule type" value="Genomic_DNA"/>
</dbReference>
<accession>A0A562JIR7</accession>
<dbReference type="Proteomes" id="UP000318667">
    <property type="component" value="Unassembled WGS sequence"/>
</dbReference>
<keyword evidence="2" id="KW-1185">Reference proteome</keyword>
<dbReference type="AlphaFoldDB" id="A0A562JIR7"/>
<evidence type="ECO:0000313" key="1">
    <source>
        <dbReference type="EMBL" id="TWH83040.1"/>
    </source>
</evidence>
<dbReference type="GeneID" id="65405140"/>